<evidence type="ECO:0000313" key="4">
    <source>
        <dbReference type="EMBL" id="BCB78830.1"/>
    </source>
</evidence>
<dbReference type="GO" id="GO:0004190">
    <property type="term" value="F:aspartic-type endopeptidase activity"/>
    <property type="evidence" value="ECO:0007669"/>
    <property type="project" value="InterPro"/>
</dbReference>
<dbReference type="KEGG" id="pfla:Pflav_052400"/>
<proteinExistence type="inferred from homology"/>
<evidence type="ECO:0000256" key="2">
    <source>
        <dbReference type="SAM" id="Phobius"/>
    </source>
</evidence>
<dbReference type="GO" id="GO:0005886">
    <property type="term" value="C:plasma membrane"/>
    <property type="evidence" value="ECO:0007669"/>
    <property type="project" value="TreeGrafter"/>
</dbReference>
<dbReference type="PANTHER" id="PTHR30487:SF0">
    <property type="entry name" value="PREPILIN LEADER PEPTIDASE_N-METHYLTRANSFERASE-RELATED"/>
    <property type="match status" value="1"/>
</dbReference>
<dbReference type="PANTHER" id="PTHR30487">
    <property type="entry name" value="TYPE 4 PREPILIN-LIKE PROTEINS LEADER PEPTIDE-PROCESSING ENZYME"/>
    <property type="match status" value="1"/>
</dbReference>
<feature type="transmembrane region" description="Helical" evidence="2">
    <location>
        <begin position="97"/>
        <end position="116"/>
    </location>
</feature>
<accession>A0A6F8XYE4</accession>
<keyword evidence="5" id="KW-1185">Reference proteome</keyword>
<dbReference type="InterPro" id="IPR050882">
    <property type="entry name" value="Prepilin_peptidase/N-MTase"/>
</dbReference>
<keyword evidence="2" id="KW-0472">Membrane</keyword>
<feature type="transmembrane region" description="Helical" evidence="2">
    <location>
        <begin position="122"/>
        <end position="140"/>
    </location>
</feature>
<comment type="similarity">
    <text evidence="1">Belongs to the peptidase A24 family.</text>
</comment>
<organism evidence="4 5">
    <name type="scientific">Phytohabitans flavus</name>
    <dbReference type="NCBI Taxonomy" id="1076124"/>
    <lineage>
        <taxon>Bacteria</taxon>
        <taxon>Bacillati</taxon>
        <taxon>Actinomycetota</taxon>
        <taxon>Actinomycetes</taxon>
        <taxon>Micromonosporales</taxon>
        <taxon>Micromonosporaceae</taxon>
    </lineage>
</organism>
<dbReference type="EMBL" id="AP022870">
    <property type="protein sequence ID" value="BCB78830.1"/>
    <property type="molecule type" value="Genomic_DNA"/>
</dbReference>
<keyword evidence="2" id="KW-0812">Transmembrane</keyword>
<dbReference type="Pfam" id="PF01478">
    <property type="entry name" value="Peptidase_A24"/>
    <property type="match status" value="1"/>
</dbReference>
<dbReference type="InterPro" id="IPR000045">
    <property type="entry name" value="Prepilin_IV_endopep_pep"/>
</dbReference>
<feature type="transmembrane region" description="Helical" evidence="2">
    <location>
        <begin position="152"/>
        <end position="170"/>
    </location>
</feature>
<evidence type="ECO:0000256" key="1">
    <source>
        <dbReference type="ARBA" id="ARBA00005801"/>
    </source>
</evidence>
<protein>
    <submittedName>
        <fullName evidence="4">Prepilin peptidase</fullName>
    </submittedName>
</protein>
<gene>
    <name evidence="4" type="ORF">Pflav_052400</name>
</gene>
<feature type="domain" description="Prepilin type IV endopeptidase peptidase" evidence="3">
    <location>
        <begin position="100"/>
        <end position="199"/>
    </location>
</feature>
<dbReference type="AlphaFoldDB" id="A0A6F8XYE4"/>
<feature type="transmembrane region" description="Helical" evidence="2">
    <location>
        <begin position="227"/>
        <end position="246"/>
    </location>
</feature>
<evidence type="ECO:0000259" key="3">
    <source>
        <dbReference type="Pfam" id="PF01478"/>
    </source>
</evidence>
<reference evidence="4 5" key="2">
    <citation type="submission" date="2020-03" db="EMBL/GenBank/DDBJ databases">
        <authorList>
            <person name="Ichikawa N."/>
            <person name="Kimura A."/>
            <person name="Kitahashi Y."/>
            <person name="Uohara A."/>
        </authorList>
    </citation>
    <scope>NUCLEOTIDE SEQUENCE [LARGE SCALE GENOMIC DNA]</scope>
    <source>
        <strain evidence="4 5">NBRC 107702</strain>
    </source>
</reference>
<name>A0A6F8XYE4_9ACTN</name>
<dbReference type="Gene3D" id="1.20.120.1220">
    <property type="match status" value="1"/>
</dbReference>
<reference evidence="4 5" key="1">
    <citation type="submission" date="2020-03" db="EMBL/GenBank/DDBJ databases">
        <title>Whole genome shotgun sequence of Phytohabitans flavus NBRC 107702.</title>
        <authorList>
            <person name="Komaki H."/>
            <person name="Tamura T."/>
        </authorList>
    </citation>
    <scope>NUCLEOTIDE SEQUENCE [LARGE SCALE GENOMIC DNA]</scope>
    <source>
        <strain evidence="4 5">NBRC 107702</strain>
    </source>
</reference>
<dbReference type="GO" id="GO:0006465">
    <property type="term" value="P:signal peptide processing"/>
    <property type="evidence" value="ECO:0007669"/>
    <property type="project" value="TreeGrafter"/>
</dbReference>
<keyword evidence="2" id="KW-1133">Transmembrane helix</keyword>
<feature type="transmembrane region" description="Helical" evidence="2">
    <location>
        <begin position="190"/>
        <end position="215"/>
    </location>
</feature>
<dbReference type="Proteomes" id="UP000502508">
    <property type="component" value="Chromosome"/>
</dbReference>
<evidence type="ECO:0000313" key="5">
    <source>
        <dbReference type="Proteomes" id="UP000502508"/>
    </source>
</evidence>
<sequence length="247" mass="24738">MAVVLVISCAVLGALVGALTPRVAYRLSVEYGSPSRSACAHCARPFPAGLAGWVRPEARCPGCRTRLGPSPVLTALVGAVSFGTLTWALGAVPALPAYLFVAGLGLVLAFIDLACLRLPDPLVLAAFVVGGCWLTALAFVDGAAPALGRAALAALVSAGAYLVLALLPGANLGLGDVKLAGLLGLMLGWLGWPAAVLGLVLPHLINGPVALALLVSRRAGRKTDMPLGPALLAGALLAVVAAARALP</sequence>